<evidence type="ECO:0000256" key="1">
    <source>
        <dbReference type="ARBA" id="ARBA00004651"/>
    </source>
</evidence>
<gene>
    <name evidence="10" type="ORF">FYJ78_11015</name>
</gene>
<keyword evidence="3" id="KW-0145">Chemotaxis</keyword>
<comment type="subcellular location">
    <subcellularLocation>
        <location evidence="1">Cell membrane</location>
        <topology evidence="1">Multi-pass membrane protein</topology>
    </subcellularLocation>
</comment>
<reference evidence="10 11" key="1">
    <citation type="submission" date="2019-08" db="EMBL/GenBank/DDBJ databases">
        <title>In-depth cultivation of the pig gut microbiome towards novel bacterial diversity and tailored functional studies.</title>
        <authorList>
            <person name="Wylensek D."/>
            <person name="Hitch T.C.A."/>
            <person name="Clavel T."/>
        </authorList>
    </citation>
    <scope>NUCLEOTIDE SEQUENCE [LARGE SCALE GENOMIC DNA]</scope>
    <source>
        <strain evidence="11">WCA-380-WT-3B3</strain>
    </source>
</reference>
<dbReference type="Pfam" id="PF00015">
    <property type="entry name" value="MCPsignal"/>
    <property type="match status" value="1"/>
</dbReference>
<dbReference type="PANTHER" id="PTHR32089:SF112">
    <property type="entry name" value="LYSOZYME-LIKE PROTEIN-RELATED"/>
    <property type="match status" value="1"/>
</dbReference>
<dbReference type="PROSITE" id="PS50111">
    <property type="entry name" value="CHEMOTAXIS_TRANSDUC_2"/>
    <property type="match status" value="1"/>
</dbReference>
<accession>A0A6I2UU50</accession>
<dbReference type="Gene3D" id="3.30.450.20">
    <property type="entry name" value="PAS domain"/>
    <property type="match status" value="2"/>
</dbReference>
<dbReference type="GO" id="GO:0007165">
    <property type="term" value="P:signal transduction"/>
    <property type="evidence" value="ECO:0007669"/>
    <property type="project" value="UniProtKB-KW"/>
</dbReference>
<dbReference type="GO" id="GO:0006935">
    <property type="term" value="P:chemotaxis"/>
    <property type="evidence" value="ECO:0007669"/>
    <property type="project" value="UniProtKB-KW"/>
</dbReference>
<dbReference type="Proteomes" id="UP000430222">
    <property type="component" value="Unassembled WGS sequence"/>
</dbReference>
<sequence>MFTGEKSMRVGRRILLQVLLLVAVVSAFLSVASFLQNRQTMVQTTQSMLVARADESSKSIARLIGNKKEILHNIAALPAVRSLDWAQQRPELLAQAKNWGFEGIFFFTVDGHGCYPDTNEIKDQSSEPFYQMIKEKREFVTEPFIRENEQDSITTIIVPVQSASGQLIGYLGGTIKLDTVNTIIQDIEIGDHGYAFIANGDGQFVAHKDMKKVLGREKLSDEGTQAAEELTGAVKQQQTGLREMQLSGQDVWAAYAPIDGTSWNIVLVSDKDEVLAGVYHSAMVQGVLFLVAVLLSILLTRQISGTISAELGDVDTFARELSRYNLSYQGTPRKMDEFGETILALNQSTQAMRGAVQAVQQQSDGIALSCGQMDRMFGETADDVQQVAAATEEISATMAQCSSTLDNVAKMVKAVDASTGQAVRRTEEARGLAGRIHDDAQHMQQQADGSYAHVQNVAAECGEKVRDALKKVQVVEEISNMAGSILEISEQTNLLALNAAIEAARAGEQGRGFAVVADEVRKLAEASKDTVTRIQEEVGHTLAAVEDLSGASKELLDIMEHDILSDYQSMLKVAGSYQEAGSDVRKISQEFGSLTDGIAQSVQEVTQHIADVAESVGQVASTTNQIAENMTNISGKSADISECVERNKTAATALKEAADKFQVDVKH</sequence>
<evidence type="ECO:0000313" key="11">
    <source>
        <dbReference type="Proteomes" id="UP000430222"/>
    </source>
</evidence>
<name>A0A6I2UU50_9FIRM</name>
<keyword evidence="11" id="KW-1185">Reference proteome</keyword>
<dbReference type="PANTHER" id="PTHR32089">
    <property type="entry name" value="METHYL-ACCEPTING CHEMOTAXIS PROTEIN MCPB"/>
    <property type="match status" value="1"/>
</dbReference>
<protein>
    <submittedName>
        <fullName evidence="10">Methyl-accepting chemotaxis protein</fullName>
    </submittedName>
</protein>
<dbReference type="EMBL" id="VUNL01000014">
    <property type="protein sequence ID" value="MSV25683.1"/>
    <property type="molecule type" value="Genomic_DNA"/>
</dbReference>
<evidence type="ECO:0000256" key="2">
    <source>
        <dbReference type="ARBA" id="ARBA00022475"/>
    </source>
</evidence>
<dbReference type="RefSeq" id="WP_154621446.1">
    <property type="nucleotide sequence ID" value="NZ_VUNL01000014.1"/>
</dbReference>
<dbReference type="InterPro" id="IPR004089">
    <property type="entry name" value="MCPsignal_dom"/>
</dbReference>
<keyword evidence="5" id="KW-1133">Transmembrane helix</keyword>
<keyword evidence="6" id="KW-0472">Membrane</keyword>
<dbReference type="InterPro" id="IPR033479">
    <property type="entry name" value="dCache_1"/>
</dbReference>
<dbReference type="GO" id="GO:0005886">
    <property type="term" value="C:plasma membrane"/>
    <property type="evidence" value="ECO:0007669"/>
    <property type="project" value="UniProtKB-SubCell"/>
</dbReference>
<keyword evidence="2" id="KW-1003">Cell membrane</keyword>
<evidence type="ECO:0000256" key="5">
    <source>
        <dbReference type="ARBA" id="ARBA00022989"/>
    </source>
</evidence>
<dbReference type="CDD" id="cd18773">
    <property type="entry name" value="PDC1_HK_sensor"/>
    <property type="match status" value="1"/>
</dbReference>
<evidence type="ECO:0000256" key="6">
    <source>
        <dbReference type="ARBA" id="ARBA00023136"/>
    </source>
</evidence>
<dbReference type="SUPFAM" id="SSF58104">
    <property type="entry name" value="Methyl-accepting chemotaxis protein (MCP) signaling domain"/>
    <property type="match status" value="1"/>
</dbReference>
<evidence type="ECO:0000256" key="7">
    <source>
        <dbReference type="ARBA" id="ARBA00023224"/>
    </source>
</evidence>
<dbReference type="AlphaFoldDB" id="A0A6I2UU50"/>
<evidence type="ECO:0000256" key="8">
    <source>
        <dbReference type="PROSITE-ProRule" id="PRU00284"/>
    </source>
</evidence>
<keyword evidence="4" id="KW-0812">Transmembrane</keyword>
<feature type="domain" description="Methyl-accepting transducer" evidence="9">
    <location>
        <begin position="376"/>
        <end position="634"/>
    </location>
</feature>
<keyword evidence="7 8" id="KW-0807">Transducer</keyword>
<proteinExistence type="predicted"/>
<dbReference type="CDD" id="cd12912">
    <property type="entry name" value="PDC2_MCP_like"/>
    <property type="match status" value="1"/>
</dbReference>
<dbReference type="Gene3D" id="1.10.287.950">
    <property type="entry name" value="Methyl-accepting chemotaxis protein"/>
    <property type="match status" value="1"/>
</dbReference>
<evidence type="ECO:0000256" key="4">
    <source>
        <dbReference type="ARBA" id="ARBA00022692"/>
    </source>
</evidence>
<evidence type="ECO:0000259" key="9">
    <source>
        <dbReference type="PROSITE" id="PS50111"/>
    </source>
</evidence>
<dbReference type="SMART" id="SM00283">
    <property type="entry name" value="MA"/>
    <property type="match status" value="1"/>
</dbReference>
<evidence type="ECO:0000256" key="3">
    <source>
        <dbReference type="ARBA" id="ARBA00022500"/>
    </source>
</evidence>
<evidence type="ECO:0000313" key="10">
    <source>
        <dbReference type="EMBL" id="MSV25683.1"/>
    </source>
</evidence>
<comment type="caution">
    <text evidence="10">The sequence shown here is derived from an EMBL/GenBank/DDBJ whole genome shotgun (WGS) entry which is preliminary data.</text>
</comment>
<dbReference type="Pfam" id="PF02743">
    <property type="entry name" value="dCache_1"/>
    <property type="match status" value="1"/>
</dbReference>
<organism evidence="10 11">
    <name type="scientific">Selenomonas montiformis</name>
    <dbReference type="NCBI Taxonomy" id="2652285"/>
    <lineage>
        <taxon>Bacteria</taxon>
        <taxon>Bacillati</taxon>
        <taxon>Bacillota</taxon>
        <taxon>Negativicutes</taxon>
        <taxon>Selenomonadales</taxon>
        <taxon>Selenomonadaceae</taxon>
        <taxon>Selenomonas</taxon>
    </lineage>
</organism>